<comment type="caution">
    <text evidence="1">The sequence shown here is derived from an EMBL/GenBank/DDBJ whole genome shotgun (WGS) entry which is preliminary data.</text>
</comment>
<keyword evidence="2" id="KW-1185">Reference proteome</keyword>
<dbReference type="Gene3D" id="3.30.2320.20">
    <property type="entry name" value="Class I aminoacyl-tRNA synthetases (RS)"/>
    <property type="match status" value="1"/>
</dbReference>
<evidence type="ECO:0000313" key="2">
    <source>
        <dbReference type="Proteomes" id="UP000719766"/>
    </source>
</evidence>
<protein>
    <submittedName>
        <fullName evidence="1">Uncharacterized protein</fullName>
    </submittedName>
</protein>
<dbReference type="SUPFAM" id="SSF47323">
    <property type="entry name" value="Anticodon-binding domain of a subclass of class I aminoacyl-tRNA synthetases"/>
    <property type="match status" value="1"/>
</dbReference>
<accession>A0A9P7AAK9</accession>
<dbReference type="AlphaFoldDB" id="A0A9P7AAK9"/>
<reference evidence="1" key="1">
    <citation type="journal article" date="2020" name="New Phytol.">
        <title>Comparative genomics reveals dynamic genome evolution in host specialist ectomycorrhizal fungi.</title>
        <authorList>
            <person name="Lofgren L.A."/>
            <person name="Nguyen N.H."/>
            <person name="Vilgalys R."/>
            <person name="Ruytinx J."/>
            <person name="Liao H.L."/>
            <person name="Branco S."/>
            <person name="Kuo A."/>
            <person name="LaButti K."/>
            <person name="Lipzen A."/>
            <person name="Andreopoulos W."/>
            <person name="Pangilinan J."/>
            <person name="Riley R."/>
            <person name="Hundley H."/>
            <person name="Na H."/>
            <person name="Barry K."/>
            <person name="Grigoriev I.V."/>
            <person name="Stajich J.E."/>
            <person name="Kennedy P.G."/>
        </authorList>
    </citation>
    <scope>NUCLEOTIDE SEQUENCE</scope>
    <source>
        <strain evidence="1">S12</strain>
    </source>
</reference>
<sequence length="337" mass="37502">MYTTASDVTNGIVPSQDFDQYYLAEQGHVGWQAASSWQGVNLPVDVTIERNLRNLTLDPTKSLSPVDEMVEIFPNAPPLSSGPLHLALNCFVLGTQRIGLGISKLQFPERTACMPMIFKVSRDGGRDYPCQSPRLYDLRNGPSAPLPGRGTLHEGDRAVSQLSVFAKEWTPVSAEWNDPHAEQDMASLLRMRSVVLSLLEQARGEKHLKSSLEAEVDIIFPNDISYLHAETFLKTLFIVSDANITDEGSLRTSSFAWSYVSSMDIPDSDLELAIRIRPASLDKCPCAAGKDQTYSVVALSKSSKGCCQLIVLCYQPPHQLWSVLWQYHGVEWWEGFH</sequence>
<dbReference type="OrthoDB" id="2688157at2759"/>
<proteinExistence type="predicted"/>
<name>A0A9P7AAK9_9AGAM</name>
<dbReference type="EMBL" id="JABBWE010000110">
    <property type="protein sequence ID" value="KAG1785467.1"/>
    <property type="molecule type" value="Genomic_DNA"/>
</dbReference>
<dbReference type="Proteomes" id="UP000719766">
    <property type="component" value="Unassembled WGS sequence"/>
</dbReference>
<dbReference type="GO" id="GO:0004812">
    <property type="term" value="F:aminoacyl-tRNA ligase activity"/>
    <property type="evidence" value="ECO:0007669"/>
    <property type="project" value="InterPro"/>
</dbReference>
<dbReference type="RefSeq" id="XP_041152950.1">
    <property type="nucleotide sequence ID" value="XM_041308188.1"/>
</dbReference>
<gene>
    <name evidence="1" type="ORF">HD556DRAFT_1458533</name>
</gene>
<dbReference type="GeneID" id="64601952"/>
<evidence type="ECO:0000313" key="1">
    <source>
        <dbReference type="EMBL" id="KAG1785467.1"/>
    </source>
</evidence>
<dbReference type="InterPro" id="IPR009080">
    <property type="entry name" value="tRNAsynth_Ia_anticodon-bd"/>
</dbReference>
<organism evidence="1 2">
    <name type="scientific">Suillus plorans</name>
    <dbReference type="NCBI Taxonomy" id="116603"/>
    <lineage>
        <taxon>Eukaryota</taxon>
        <taxon>Fungi</taxon>
        <taxon>Dikarya</taxon>
        <taxon>Basidiomycota</taxon>
        <taxon>Agaricomycotina</taxon>
        <taxon>Agaricomycetes</taxon>
        <taxon>Agaricomycetidae</taxon>
        <taxon>Boletales</taxon>
        <taxon>Suillineae</taxon>
        <taxon>Suillaceae</taxon>
        <taxon>Suillus</taxon>
    </lineage>
</organism>
<dbReference type="GO" id="GO:0005524">
    <property type="term" value="F:ATP binding"/>
    <property type="evidence" value="ECO:0007669"/>
    <property type="project" value="InterPro"/>
</dbReference>
<dbReference type="GO" id="GO:0006418">
    <property type="term" value="P:tRNA aminoacylation for protein translation"/>
    <property type="evidence" value="ECO:0007669"/>
    <property type="project" value="InterPro"/>
</dbReference>